<feature type="compositionally biased region" description="Basic and acidic residues" evidence="1">
    <location>
        <begin position="206"/>
        <end position="219"/>
    </location>
</feature>
<dbReference type="Pfam" id="PF14392">
    <property type="entry name" value="zf-CCHC_4"/>
    <property type="match status" value="1"/>
</dbReference>
<feature type="compositionally biased region" description="Polar residues" evidence="1">
    <location>
        <begin position="380"/>
        <end position="389"/>
    </location>
</feature>
<comment type="caution">
    <text evidence="3">The sequence shown here is derived from an EMBL/GenBank/DDBJ whole genome shotgun (WGS) entry which is preliminary data.</text>
</comment>
<feature type="region of interest" description="Disordered" evidence="1">
    <location>
        <begin position="474"/>
        <end position="521"/>
    </location>
</feature>
<feature type="domain" description="Zinc knuckle CX2CX4HX4C" evidence="2">
    <location>
        <begin position="99"/>
        <end position="144"/>
    </location>
</feature>
<evidence type="ECO:0000259" key="2">
    <source>
        <dbReference type="Pfam" id="PF14392"/>
    </source>
</evidence>
<reference evidence="3 4" key="1">
    <citation type="journal article" date="2021" name="Comput. Struct. Biotechnol. J.">
        <title>De novo genome assembly of the potent medicinal plant Rehmannia glutinosa using nanopore technology.</title>
        <authorList>
            <person name="Ma L."/>
            <person name="Dong C."/>
            <person name="Song C."/>
            <person name="Wang X."/>
            <person name="Zheng X."/>
            <person name="Niu Y."/>
            <person name="Chen S."/>
            <person name="Feng W."/>
        </authorList>
    </citation>
    <scope>NUCLEOTIDE SEQUENCE [LARGE SCALE GENOMIC DNA]</scope>
    <source>
        <strain evidence="3">DH-2019</strain>
    </source>
</reference>
<keyword evidence="4" id="KW-1185">Reference proteome</keyword>
<dbReference type="Proteomes" id="UP001318860">
    <property type="component" value="Unassembled WGS sequence"/>
</dbReference>
<evidence type="ECO:0000256" key="1">
    <source>
        <dbReference type="SAM" id="MobiDB-lite"/>
    </source>
</evidence>
<feature type="region of interest" description="Disordered" evidence="1">
    <location>
        <begin position="320"/>
        <end position="441"/>
    </location>
</feature>
<dbReference type="PANTHER" id="PTHR31286">
    <property type="entry name" value="GLYCINE-RICH CELL WALL STRUCTURAL PROTEIN 1.8-LIKE"/>
    <property type="match status" value="1"/>
</dbReference>
<organism evidence="3 4">
    <name type="scientific">Rehmannia glutinosa</name>
    <name type="common">Chinese foxglove</name>
    <dbReference type="NCBI Taxonomy" id="99300"/>
    <lineage>
        <taxon>Eukaryota</taxon>
        <taxon>Viridiplantae</taxon>
        <taxon>Streptophyta</taxon>
        <taxon>Embryophyta</taxon>
        <taxon>Tracheophyta</taxon>
        <taxon>Spermatophyta</taxon>
        <taxon>Magnoliopsida</taxon>
        <taxon>eudicotyledons</taxon>
        <taxon>Gunneridae</taxon>
        <taxon>Pentapetalae</taxon>
        <taxon>asterids</taxon>
        <taxon>lamiids</taxon>
        <taxon>Lamiales</taxon>
        <taxon>Orobanchaceae</taxon>
        <taxon>Rehmannieae</taxon>
        <taxon>Rehmannia</taxon>
    </lineage>
</organism>
<feature type="compositionally biased region" description="Acidic residues" evidence="1">
    <location>
        <begin position="427"/>
        <end position="441"/>
    </location>
</feature>
<protein>
    <recommendedName>
        <fullName evidence="2">Zinc knuckle CX2CX4HX4C domain-containing protein</fullName>
    </recommendedName>
</protein>
<evidence type="ECO:0000313" key="4">
    <source>
        <dbReference type="Proteomes" id="UP001318860"/>
    </source>
</evidence>
<feature type="compositionally biased region" description="Basic and acidic residues" evidence="1">
    <location>
        <begin position="504"/>
        <end position="517"/>
    </location>
</feature>
<feature type="compositionally biased region" description="Basic and acidic residues" evidence="1">
    <location>
        <begin position="353"/>
        <end position="362"/>
    </location>
</feature>
<dbReference type="InterPro" id="IPR040256">
    <property type="entry name" value="At4g02000-like"/>
</dbReference>
<accession>A0ABR0U1R7</accession>
<feature type="compositionally biased region" description="Polar residues" evidence="1">
    <location>
        <begin position="326"/>
        <end position="341"/>
    </location>
</feature>
<feature type="compositionally biased region" description="Basic and acidic residues" evidence="1">
    <location>
        <begin position="407"/>
        <end position="426"/>
    </location>
</feature>
<gene>
    <name evidence="3" type="ORF">DH2020_049913</name>
</gene>
<dbReference type="InterPro" id="IPR025836">
    <property type="entry name" value="Zn_knuckle_CX2CX4HX4C"/>
</dbReference>
<sequence>MDPEGGELETKDKVKVLKGKAWSFENQYLILREWTEDILEKIEEISKVDLWIQVWNLPYHWIGVDTGRKIGKKIGNVWDVFVPETGSYKGRYIKILVEVDLNKPLFRGTNMKLGLEVVWVDFRYENLQGFCCYCGRVRHLERGCMDKTEDLKYDRLREGQYGEWLKASNFNLGKQLTKITKIPPSGANERSRSPLNEIGEGSNNVEKQEGEPEERKNDDTSENIQNGSQEIISPPSGGGREELFGNKLSILGSSYLRKDDSLDLGEDKEIHMLIDNLEMAKVVVKKEGMRTPLSEIQNENKGEESQGVRKSTITRRVNRAKGIENRNVTPMDTSKTESSSVCGHKSCLEVCEEEQRQSEGDRKTRKRKVEKMKIRDAVKSRSSLPNYDPNSFEYRDDEFNIDGFFGEEERKKDEEHCERGGDSKNEDSEEDYEDSEFDMEDEDIEDGIWLSDGDDKMFNVNVDHDAEWLKQKFDNIEKPEGHDGLKGCESGEEDVVQTDANLDSCKDSDSENEEHKFPVFNPVELYNPTF</sequence>
<feature type="compositionally biased region" description="Basic and acidic residues" evidence="1">
    <location>
        <begin position="474"/>
        <end position="486"/>
    </location>
</feature>
<name>A0ABR0U1R7_REHGL</name>
<dbReference type="EMBL" id="JABTTQ020003493">
    <property type="protein sequence ID" value="KAK6116451.1"/>
    <property type="molecule type" value="Genomic_DNA"/>
</dbReference>
<proteinExistence type="predicted"/>
<feature type="compositionally biased region" description="Polar residues" evidence="1">
    <location>
        <begin position="222"/>
        <end position="231"/>
    </location>
</feature>
<evidence type="ECO:0000313" key="3">
    <source>
        <dbReference type="EMBL" id="KAK6116451.1"/>
    </source>
</evidence>
<dbReference type="PANTHER" id="PTHR31286:SF178">
    <property type="entry name" value="DUF4283 DOMAIN-CONTAINING PROTEIN"/>
    <property type="match status" value="1"/>
</dbReference>
<feature type="region of interest" description="Disordered" evidence="1">
    <location>
        <begin position="181"/>
        <end position="244"/>
    </location>
</feature>